<feature type="transmembrane region" description="Helical" evidence="1">
    <location>
        <begin position="41"/>
        <end position="60"/>
    </location>
</feature>
<protein>
    <recommendedName>
        <fullName evidence="7">Hydrogenase subunit EhbJ</fullName>
    </recommendedName>
</protein>
<dbReference type="Proteomes" id="UP000092401">
    <property type="component" value="Unassembled WGS sequence"/>
</dbReference>
<proteinExistence type="predicted"/>
<evidence type="ECO:0008006" key="7">
    <source>
        <dbReference type="Google" id="ProtNLM"/>
    </source>
</evidence>
<dbReference type="EMBL" id="LNGE01000002">
    <property type="protein sequence ID" value="KYC46277.1"/>
    <property type="molecule type" value="Genomic_DNA"/>
</dbReference>
<keyword evidence="1" id="KW-0812">Transmembrane</keyword>
<dbReference type="AlphaFoldDB" id="A0A150IUK4"/>
<evidence type="ECO:0000313" key="5">
    <source>
        <dbReference type="Proteomes" id="UP000091929"/>
    </source>
</evidence>
<feature type="transmembrane region" description="Helical" evidence="1">
    <location>
        <begin position="66"/>
        <end position="90"/>
    </location>
</feature>
<dbReference type="Proteomes" id="UP000092403">
    <property type="component" value="Unassembled WGS sequence"/>
</dbReference>
<accession>A0A150IUK4</accession>
<sequence length="93" mass="10325">MSSEVAALGLANQWGPILFGLVYGIIIGYKVNSEEIKSKANYIIVLVVALLIASALGTYPDYQWTLFGYIIRFSEAFFSTVIGVFIAMIIRRQ</sequence>
<evidence type="ECO:0000256" key="1">
    <source>
        <dbReference type="SAM" id="Phobius"/>
    </source>
</evidence>
<accession>A0A150IMV2</accession>
<reference evidence="5 6" key="1">
    <citation type="journal article" date="2016" name="ISME J.">
        <title>Chasing the elusive Euryarchaeota class WSA2: genomes reveal a uniquely fastidious methyl-reducing methanogen.</title>
        <authorList>
            <person name="Nobu M.K."/>
            <person name="Narihiro T."/>
            <person name="Kuroda K."/>
            <person name="Mei R."/>
            <person name="Liu W.T."/>
        </authorList>
    </citation>
    <scope>NUCLEOTIDE SEQUENCE [LARGE SCALE GENOMIC DNA]</scope>
    <source>
        <strain evidence="2">B03fssc0709_Meth_Bin005</strain>
        <strain evidence="3">B15fssc0709_Meth_Bin003</strain>
        <strain evidence="4">BMIXfssc0709_Meth_Bin006</strain>
    </source>
</reference>
<dbReference type="Proteomes" id="UP000091929">
    <property type="component" value="Unassembled WGS sequence"/>
</dbReference>
<keyword evidence="1" id="KW-1133">Transmembrane helix</keyword>
<evidence type="ECO:0000313" key="3">
    <source>
        <dbReference type="EMBL" id="KYC48555.1"/>
    </source>
</evidence>
<keyword evidence="1" id="KW-0472">Membrane</keyword>
<dbReference type="EMBL" id="LNGF01000003">
    <property type="protein sequence ID" value="KYC48555.1"/>
    <property type="molecule type" value="Genomic_DNA"/>
</dbReference>
<evidence type="ECO:0000313" key="6">
    <source>
        <dbReference type="Proteomes" id="UP000092401"/>
    </source>
</evidence>
<name>A0A150IUK4_9EURY</name>
<comment type="caution">
    <text evidence="3">The sequence shown here is derived from an EMBL/GenBank/DDBJ whole genome shotgun (WGS) entry which is preliminary data.</text>
</comment>
<evidence type="ECO:0000313" key="4">
    <source>
        <dbReference type="EMBL" id="KYC51275.1"/>
    </source>
</evidence>
<dbReference type="EMBL" id="LNJC01000002">
    <property type="protein sequence ID" value="KYC51275.1"/>
    <property type="molecule type" value="Genomic_DNA"/>
</dbReference>
<gene>
    <name evidence="2" type="ORF">APG10_00147</name>
    <name evidence="3" type="ORF">APG11_00226</name>
    <name evidence="4" type="ORF">APG12_00200</name>
</gene>
<feature type="transmembrane region" description="Helical" evidence="1">
    <location>
        <begin position="6"/>
        <end position="29"/>
    </location>
</feature>
<organism evidence="3 5">
    <name type="scientific">Candidatus Methanofastidiosum methylothiophilum</name>
    <dbReference type="NCBI Taxonomy" id="1705564"/>
    <lineage>
        <taxon>Archaea</taxon>
        <taxon>Methanobacteriati</taxon>
        <taxon>Methanobacteriota</taxon>
        <taxon>Stenosarchaea group</taxon>
        <taxon>Candidatus Methanofastidiosia</taxon>
        <taxon>Candidatus Methanofastidiosales</taxon>
        <taxon>Candidatus Methanofastidiosaceae</taxon>
        <taxon>Candidatus Methanofastidiosum</taxon>
    </lineage>
</organism>
<evidence type="ECO:0000313" key="2">
    <source>
        <dbReference type="EMBL" id="KYC46277.1"/>
    </source>
</evidence>
<accession>A0A150J2E9</accession>